<evidence type="ECO:0000313" key="2">
    <source>
        <dbReference type="Proteomes" id="UP000316659"/>
    </source>
</evidence>
<evidence type="ECO:0008006" key="3">
    <source>
        <dbReference type="Google" id="ProtNLM"/>
    </source>
</evidence>
<evidence type="ECO:0000313" key="1">
    <source>
        <dbReference type="EMBL" id="GED11835.1"/>
    </source>
</evidence>
<dbReference type="InterPro" id="IPR029060">
    <property type="entry name" value="PIN-like_dom_sf"/>
</dbReference>
<reference evidence="1 2" key="1">
    <citation type="submission" date="2019-06" db="EMBL/GenBank/DDBJ databases">
        <title>Whole genome shotgun sequence of Cellulosimicrobium cellulans NBRC 15516.</title>
        <authorList>
            <person name="Hosoyama A."/>
            <person name="Uohara A."/>
            <person name="Ohji S."/>
            <person name="Ichikawa N."/>
        </authorList>
    </citation>
    <scope>NUCLEOTIDE SEQUENCE [LARGE SCALE GENOMIC DNA]</scope>
    <source>
        <strain evidence="1 2">NBRC 15516</strain>
    </source>
</reference>
<dbReference type="SUPFAM" id="SSF88723">
    <property type="entry name" value="PIN domain-like"/>
    <property type="match status" value="1"/>
</dbReference>
<dbReference type="CDD" id="cd09854">
    <property type="entry name" value="PIN_VapC-like"/>
    <property type="match status" value="1"/>
</dbReference>
<dbReference type="EMBL" id="BJNZ01000039">
    <property type="protein sequence ID" value="GED11835.1"/>
    <property type="molecule type" value="Genomic_DNA"/>
</dbReference>
<dbReference type="Proteomes" id="UP000316659">
    <property type="component" value="Unassembled WGS sequence"/>
</dbReference>
<gene>
    <name evidence="1" type="ORF">CCE02nite_38340</name>
</gene>
<sequence length="125" mass="13254">MIVGDANIVIAASNPWDVHHAEVTAIVLEHGPDRIVVHSLTLAEVRVGPAGAGAYVRARHLLEAAGFRLSAEGEPTPEDLALVRAAAPLGRVAKGCWGRAGCPTLEWRLVLRACRRVGDRPSRAA</sequence>
<protein>
    <recommendedName>
        <fullName evidence="3">PIN domain-containing protein</fullName>
    </recommendedName>
</protein>
<accession>A0A4Y4E7B3</accession>
<organism evidence="1 2">
    <name type="scientific">Cellulosimicrobium cellulans</name>
    <name type="common">Arthrobacter luteus</name>
    <dbReference type="NCBI Taxonomy" id="1710"/>
    <lineage>
        <taxon>Bacteria</taxon>
        <taxon>Bacillati</taxon>
        <taxon>Actinomycetota</taxon>
        <taxon>Actinomycetes</taxon>
        <taxon>Micrococcales</taxon>
        <taxon>Promicromonosporaceae</taxon>
        <taxon>Cellulosimicrobium</taxon>
    </lineage>
</organism>
<name>A0A4Y4E7B3_CELCE</name>
<proteinExistence type="predicted"/>
<dbReference type="AlphaFoldDB" id="A0A4Y4E7B3"/>
<comment type="caution">
    <text evidence="1">The sequence shown here is derived from an EMBL/GenBank/DDBJ whole genome shotgun (WGS) entry which is preliminary data.</text>
</comment>